<dbReference type="InterPro" id="IPR027417">
    <property type="entry name" value="P-loop_NTPase"/>
</dbReference>
<gene>
    <name evidence="4" type="ORF">PEVE_00002420</name>
</gene>
<keyword evidence="5" id="KW-1185">Reference proteome</keyword>
<dbReference type="Proteomes" id="UP001159427">
    <property type="component" value="Unassembled WGS sequence"/>
</dbReference>
<dbReference type="PROSITE" id="PS51419">
    <property type="entry name" value="RAB"/>
    <property type="match status" value="1"/>
</dbReference>
<proteinExistence type="predicted"/>
<dbReference type="SMART" id="SM00173">
    <property type="entry name" value="RAS"/>
    <property type="match status" value="1"/>
</dbReference>
<evidence type="ECO:0008006" key="6">
    <source>
        <dbReference type="Google" id="ProtNLM"/>
    </source>
</evidence>
<keyword evidence="2" id="KW-0342">GTP-binding</keyword>
<dbReference type="PROSITE" id="PS00675">
    <property type="entry name" value="SIGMA54_INTERACT_1"/>
    <property type="match status" value="1"/>
</dbReference>
<dbReference type="EMBL" id="CALNXI010000114">
    <property type="protein sequence ID" value="CAH3019378.1"/>
    <property type="molecule type" value="Genomic_DNA"/>
</dbReference>
<organism evidence="4 5">
    <name type="scientific">Porites evermanni</name>
    <dbReference type="NCBI Taxonomy" id="104178"/>
    <lineage>
        <taxon>Eukaryota</taxon>
        <taxon>Metazoa</taxon>
        <taxon>Cnidaria</taxon>
        <taxon>Anthozoa</taxon>
        <taxon>Hexacorallia</taxon>
        <taxon>Scleractinia</taxon>
        <taxon>Fungiina</taxon>
        <taxon>Poritidae</taxon>
        <taxon>Porites</taxon>
    </lineage>
</organism>
<dbReference type="PANTHER" id="PTHR24073">
    <property type="entry name" value="DRAB5-RELATED"/>
    <property type="match status" value="1"/>
</dbReference>
<evidence type="ECO:0000313" key="5">
    <source>
        <dbReference type="Proteomes" id="UP001159427"/>
    </source>
</evidence>
<accession>A0ABN8LYK0</accession>
<protein>
    <recommendedName>
        <fullName evidence="6">Rab-like protein 3</fullName>
    </recommendedName>
</protein>
<dbReference type="Pfam" id="PF08477">
    <property type="entry name" value="Roc"/>
    <property type="match status" value="1"/>
</dbReference>
<feature type="compositionally biased region" description="Polar residues" evidence="3">
    <location>
        <begin position="119"/>
        <end position="132"/>
    </location>
</feature>
<name>A0ABN8LYK0_9CNID</name>
<dbReference type="InterPro" id="IPR025662">
    <property type="entry name" value="Sigma_54_int_dom_ATP-bd_1"/>
</dbReference>
<evidence type="ECO:0000256" key="1">
    <source>
        <dbReference type="ARBA" id="ARBA00022741"/>
    </source>
</evidence>
<evidence type="ECO:0000256" key="2">
    <source>
        <dbReference type="ARBA" id="ARBA00023134"/>
    </source>
</evidence>
<dbReference type="SUPFAM" id="SSF52540">
    <property type="entry name" value="P-loop containing nucleoside triphosphate hydrolases"/>
    <property type="match status" value="1"/>
</dbReference>
<evidence type="ECO:0000313" key="4">
    <source>
        <dbReference type="EMBL" id="CAH3019378.1"/>
    </source>
</evidence>
<dbReference type="SMART" id="SM00175">
    <property type="entry name" value="RAB"/>
    <property type="match status" value="1"/>
</dbReference>
<sequence>MAAQEKVKILVVGDSGVGKTSLVHHICHNESIPNPGWTIGCTVEVKLYDYREGTPGMKSFFLEFWDVGGSASHENSRAIFYNGVNGLILVHDLTNKKSFSNLRRWLTEVLGSGKEGSGVLNSRQPKSPASNGNKDRWFEFSIDMGDEYDREQFAGNQIPVIIIGTKLDQAGTARILTSSRGFNLAEEIGADMININCTDTKQLKPGSANARKLYSFFDKVIERRFYSREMPQFQQSYDRAESLKIYDRSSKRKMV</sequence>
<keyword evidence="1" id="KW-0547">Nucleotide-binding</keyword>
<feature type="region of interest" description="Disordered" evidence="3">
    <location>
        <begin position="114"/>
        <end position="134"/>
    </location>
</feature>
<dbReference type="PRINTS" id="PR00449">
    <property type="entry name" value="RASTRNSFRMNG"/>
</dbReference>
<comment type="caution">
    <text evidence="4">The sequence shown here is derived from an EMBL/GenBank/DDBJ whole genome shotgun (WGS) entry which is preliminary data.</text>
</comment>
<reference evidence="4 5" key="1">
    <citation type="submission" date="2022-05" db="EMBL/GenBank/DDBJ databases">
        <authorList>
            <consortium name="Genoscope - CEA"/>
            <person name="William W."/>
        </authorList>
    </citation>
    <scope>NUCLEOTIDE SEQUENCE [LARGE SCALE GENOMIC DNA]</scope>
</reference>
<evidence type="ECO:0000256" key="3">
    <source>
        <dbReference type="SAM" id="MobiDB-lite"/>
    </source>
</evidence>
<dbReference type="Gene3D" id="3.40.50.300">
    <property type="entry name" value="P-loop containing nucleotide triphosphate hydrolases"/>
    <property type="match status" value="1"/>
</dbReference>